<evidence type="ECO:0000313" key="3">
    <source>
        <dbReference type="Proteomes" id="UP001159427"/>
    </source>
</evidence>
<protein>
    <submittedName>
        <fullName evidence="2">Uncharacterized protein</fullName>
    </submittedName>
</protein>
<proteinExistence type="predicted"/>
<accession>A0ABN8MNE7</accession>
<organism evidence="2 3">
    <name type="scientific">Porites evermanni</name>
    <dbReference type="NCBI Taxonomy" id="104178"/>
    <lineage>
        <taxon>Eukaryota</taxon>
        <taxon>Metazoa</taxon>
        <taxon>Cnidaria</taxon>
        <taxon>Anthozoa</taxon>
        <taxon>Hexacorallia</taxon>
        <taxon>Scleractinia</taxon>
        <taxon>Fungiina</taxon>
        <taxon>Poritidae</taxon>
        <taxon>Porites</taxon>
    </lineage>
</organism>
<reference evidence="2 3" key="1">
    <citation type="submission" date="2022-05" db="EMBL/GenBank/DDBJ databases">
        <authorList>
            <consortium name="Genoscope - CEA"/>
            <person name="William W."/>
        </authorList>
    </citation>
    <scope>NUCLEOTIDE SEQUENCE [LARGE SCALE GENOMIC DNA]</scope>
</reference>
<comment type="caution">
    <text evidence="2">The sequence shown here is derived from an EMBL/GenBank/DDBJ whole genome shotgun (WGS) entry which is preliminary data.</text>
</comment>
<feature type="region of interest" description="Disordered" evidence="1">
    <location>
        <begin position="1"/>
        <end position="41"/>
    </location>
</feature>
<evidence type="ECO:0000313" key="2">
    <source>
        <dbReference type="EMBL" id="CAH3029582.1"/>
    </source>
</evidence>
<dbReference type="EMBL" id="CALNXI010000581">
    <property type="protein sequence ID" value="CAH3029582.1"/>
    <property type="molecule type" value="Genomic_DNA"/>
</dbReference>
<gene>
    <name evidence="2" type="ORF">PEVE_00036427</name>
</gene>
<name>A0ABN8MNE7_9CNID</name>
<evidence type="ECO:0000256" key="1">
    <source>
        <dbReference type="SAM" id="MobiDB-lite"/>
    </source>
</evidence>
<keyword evidence="3" id="KW-1185">Reference proteome</keyword>
<dbReference type="Proteomes" id="UP001159427">
    <property type="component" value="Unassembled WGS sequence"/>
</dbReference>
<sequence length="177" mass="20401">MSALEETPAVSEPIKENNPPTVSEPTEKNMETTVKSKKPTLKSYRQKLQAIQARIKYREKAIKGFRNHLKKGTFPKRFKSLRPFPKMESPESQAVVNAACEQVHCVILDQMILDEEKKLVQDQTSYQTMKKERACERSQLLKTSKKPQKLSVTQLMQELTDLQSKYTQLCNQLNSTK</sequence>